<comment type="cofactor">
    <cofactor evidence="1 9">
        <name>heme</name>
        <dbReference type="ChEBI" id="CHEBI:30413"/>
    </cofactor>
</comment>
<dbReference type="InterPro" id="IPR002401">
    <property type="entry name" value="Cyt_P450_E_grp-I"/>
</dbReference>
<evidence type="ECO:0000256" key="3">
    <source>
        <dbReference type="ARBA" id="ARBA00010617"/>
    </source>
</evidence>
<dbReference type="GO" id="GO:0004497">
    <property type="term" value="F:monooxygenase activity"/>
    <property type="evidence" value="ECO:0007669"/>
    <property type="project" value="UniProtKB-KW"/>
</dbReference>
<dbReference type="OrthoDB" id="2789670at2759"/>
<keyword evidence="12" id="KW-1185">Reference proteome</keyword>
<evidence type="ECO:0000256" key="4">
    <source>
        <dbReference type="ARBA" id="ARBA00022617"/>
    </source>
</evidence>
<dbReference type="PRINTS" id="PR00463">
    <property type="entry name" value="EP450I"/>
</dbReference>
<comment type="similarity">
    <text evidence="3 10">Belongs to the cytochrome P450 family.</text>
</comment>
<dbReference type="InterPro" id="IPR036396">
    <property type="entry name" value="Cyt_P450_sf"/>
</dbReference>
<dbReference type="STRING" id="2316362.A0A4Q2DTM4"/>
<dbReference type="Pfam" id="PF00067">
    <property type="entry name" value="p450"/>
    <property type="match status" value="1"/>
</dbReference>
<evidence type="ECO:0000256" key="10">
    <source>
        <dbReference type="RuleBase" id="RU000461"/>
    </source>
</evidence>
<dbReference type="Gene3D" id="1.10.630.10">
    <property type="entry name" value="Cytochrome P450"/>
    <property type="match status" value="1"/>
</dbReference>
<keyword evidence="6 10" id="KW-0560">Oxidoreductase</keyword>
<dbReference type="InterPro" id="IPR001128">
    <property type="entry name" value="Cyt_P450"/>
</dbReference>
<evidence type="ECO:0000256" key="8">
    <source>
        <dbReference type="ARBA" id="ARBA00023033"/>
    </source>
</evidence>
<dbReference type="GO" id="GO:0005506">
    <property type="term" value="F:iron ion binding"/>
    <property type="evidence" value="ECO:0007669"/>
    <property type="project" value="InterPro"/>
</dbReference>
<evidence type="ECO:0000256" key="7">
    <source>
        <dbReference type="ARBA" id="ARBA00023004"/>
    </source>
</evidence>
<evidence type="ECO:0000313" key="12">
    <source>
        <dbReference type="Proteomes" id="UP000290288"/>
    </source>
</evidence>
<dbReference type="InterPro" id="IPR017972">
    <property type="entry name" value="Cyt_P450_CS"/>
</dbReference>
<evidence type="ECO:0000256" key="1">
    <source>
        <dbReference type="ARBA" id="ARBA00001971"/>
    </source>
</evidence>
<evidence type="ECO:0000313" key="11">
    <source>
        <dbReference type="EMBL" id="RXW23569.1"/>
    </source>
</evidence>
<name>A0A4Q2DTM4_9AGAR</name>
<dbReference type="PROSITE" id="PS00086">
    <property type="entry name" value="CYTOCHROME_P450"/>
    <property type="match status" value="1"/>
</dbReference>
<keyword evidence="8 10" id="KW-0503">Monooxygenase</keyword>
<comment type="pathway">
    <text evidence="2">Secondary metabolite biosynthesis.</text>
</comment>
<dbReference type="Proteomes" id="UP000290288">
    <property type="component" value="Unassembled WGS sequence"/>
</dbReference>
<evidence type="ECO:0000256" key="5">
    <source>
        <dbReference type="ARBA" id="ARBA00022723"/>
    </source>
</evidence>
<dbReference type="InterPro" id="IPR050364">
    <property type="entry name" value="Cytochrome_P450_fung"/>
</dbReference>
<feature type="binding site" description="axial binding residue" evidence="9">
    <location>
        <position position="438"/>
    </location>
    <ligand>
        <name>heme</name>
        <dbReference type="ChEBI" id="CHEBI:30413"/>
    </ligand>
    <ligandPart>
        <name>Fe</name>
        <dbReference type="ChEBI" id="CHEBI:18248"/>
    </ligandPart>
</feature>
<evidence type="ECO:0000256" key="2">
    <source>
        <dbReference type="ARBA" id="ARBA00005179"/>
    </source>
</evidence>
<dbReference type="EMBL" id="SDEE01000039">
    <property type="protein sequence ID" value="RXW23569.1"/>
    <property type="molecule type" value="Genomic_DNA"/>
</dbReference>
<dbReference type="GO" id="GO:0020037">
    <property type="term" value="F:heme binding"/>
    <property type="evidence" value="ECO:0007669"/>
    <property type="project" value="InterPro"/>
</dbReference>
<dbReference type="GO" id="GO:0016705">
    <property type="term" value="F:oxidoreductase activity, acting on paired donors, with incorporation or reduction of molecular oxygen"/>
    <property type="evidence" value="ECO:0007669"/>
    <property type="project" value="InterPro"/>
</dbReference>
<comment type="caution">
    <text evidence="11">The sequence shown here is derived from an EMBL/GenBank/DDBJ whole genome shotgun (WGS) entry which is preliminary data.</text>
</comment>
<evidence type="ECO:0000256" key="9">
    <source>
        <dbReference type="PIRSR" id="PIRSR602401-1"/>
    </source>
</evidence>
<accession>A0A4Q2DTM4</accession>
<organism evidence="11 12">
    <name type="scientific">Candolleomyces aberdarensis</name>
    <dbReference type="NCBI Taxonomy" id="2316362"/>
    <lineage>
        <taxon>Eukaryota</taxon>
        <taxon>Fungi</taxon>
        <taxon>Dikarya</taxon>
        <taxon>Basidiomycota</taxon>
        <taxon>Agaricomycotina</taxon>
        <taxon>Agaricomycetes</taxon>
        <taxon>Agaricomycetidae</taxon>
        <taxon>Agaricales</taxon>
        <taxon>Agaricineae</taxon>
        <taxon>Psathyrellaceae</taxon>
        <taxon>Candolleomyces</taxon>
    </lineage>
</organism>
<evidence type="ECO:0000256" key="6">
    <source>
        <dbReference type="ARBA" id="ARBA00023002"/>
    </source>
</evidence>
<proteinExistence type="inferred from homology"/>
<protein>
    <recommendedName>
        <fullName evidence="13">O-methylsterigmatocystin oxidoreductase</fullName>
    </recommendedName>
</protein>
<sequence>MLKSLTIVDIGLLSIGLYILKSYLGQRNDAKKLLPPGPPGMPVVGNVADMPKEKEWLTFAEWGRKFGGICSVSLLGRPMIILNTIDALEEFDKKSAIYSERPRLEMGGELVGYSETLVLLRYGPRFRHYRKQFARYIGNGVIQDRHALVQTLTRTFLQRVLKDPKELMSHLRKLTGGIILKITYGYDVQEGADPFVNLIEGANENFNKATVPGAFVVDFFPSLRKLPGWLPGTGFLETAALWKKDTDAMVEVPLEYTKSQMAAGKAPPSFVSTSIEQQDEISQQEREDIKFVAASMYGGGADTTVSAQYAFYLAMVLNPDVQKKIQAEIDTVVGNDRLPTHEDRPNMPYTNAVLTELLRWNSVAPSGVPHVAIEDGYVGGYFIPKDSMVLANLWGILHDPAVYPDPFKFDPERFIAAEGKEVQRDPRGACFGFGRRVCPGMYLAEASLWSTITMSLAVFNVTNAIDENGAIIVPVHENTSGTISYPKPYKCSIQPRSEKALALITESF</sequence>
<dbReference type="SUPFAM" id="SSF48264">
    <property type="entry name" value="Cytochrome P450"/>
    <property type="match status" value="1"/>
</dbReference>
<dbReference type="PANTHER" id="PTHR46300">
    <property type="entry name" value="P450, PUTATIVE (EUROFUNG)-RELATED-RELATED"/>
    <property type="match status" value="1"/>
</dbReference>
<dbReference type="PANTHER" id="PTHR46300:SF7">
    <property type="entry name" value="P450, PUTATIVE (EUROFUNG)-RELATED"/>
    <property type="match status" value="1"/>
</dbReference>
<gene>
    <name evidence="11" type="ORF">EST38_g2292</name>
</gene>
<dbReference type="CDD" id="cd11065">
    <property type="entry name" value="CYP64-like"/>
    <property type="match status" value="1"/>
</dbReference>
<evidence type="ECO:0008006" key="13">
    <source>
        <dbReference type="Google" id="ProtNLM"/>
    </source>
</evidence>
<keyword evidence="7 9" id="KW-0408">Iron</keyword>
<dbReference type="AlphaFoldDB" id="A0A4Q2DTM4"/>
<reference evidence="11 12" key="1">
    <citation type="submission" date="2019-01" db="EMBL/GenBank/DDBJ databases">
        <title>Draft genome sequence of Psathyrella aberdarensis IHI B618.</title>
        <authorList>
            <person name="Buettner E."/>
            <person name="Kellner H."/>
        </authorList>
    </citation>
    <scope>NUCLEOTIDE SEQUENCE [LARGE SCALE GENOMIC DNA]</scope>
    <source>
        <strain evidence="11 12">IHI B618</strain>
    </source>
</reference>
<keyword evidence="4 9" id="KW-0349">Heme</keyword>
<keyword evidence="5 9" id="KW-0479">Metal-binding</keyword>